<dbReference type="InterPro" id="IPR010327">
    <property type="entry name" value="FldB/FldC_alpha/beta"/>
</dbReference>
<keyword evidence="3" id="KW-0479">Metal-binding</keyword>
<evidence type="ECO:0000256" key="1">
    <source>
        <dbReference type="ARBA" id="ARBA00001966"/>
    </source>
</evidence>
<dbReference type="EMBL" id="CP020953">
    <property type="protein sequence ID" value="AWI06004.1"/>
    <property type="molecule type" value="Genomic_DNA"/>
</dbReference>
<dbReference type="PANTHER" id="PTHR30548">
    <property type="entry name" value="2-HYDROXYGLUTARYL-COA DEHYDRATASE, D-COMPONENT-RELATED"/>
    <property type="match status" value="1"/>
</dbReference>
<evidence type="ECO:0000256" key="2">
    <source>
        <dbReference type="ARBA" id="ARBA00005806"/>
    </source>
</evidence>
<comment type="similarity">
    <text evidence="2">Belongs to the FldB/FldC dehydratase alpha/beta subunit family.</text>
</comment>
<comment type="cofactor">
    <cofactor evidence="1">
        <name>[4Fe-4S] cluster</name>
        <dbReference type="ChEBI" id="CHEBI:49883"/>
    </cofactor>
</comment>
<dbReference type="PANTHER" id="PTHR30548:SF2">
    <property type="entry name" value="2-HYDROXYACYL-COA DEHYDRATASE,D-COMPONENT"/>
    <property type="match status" value="1"/>
</dbReference>
<evidence type="ECO:0000256" key="3">
    <source>
        <dbReference type="ARBA" id="ARBA00023014"/>
    </source>
</evidence>
<dbReference type="RefSeq" id="WP_032075806.1">
    <property type="nucleotide sequence ID" value="NZ_CP020953.1"/>
</dbReference>
<dbReference type="KEGG" id="cdrk:B9W14_16355"/>
<gene>
    <name evidence="4" type="ORF">B9W14_16355</name>
</gene>
<dbReference type="AlphaFoldDB" id="A0A2U8DUR2"/>
<dbReference type="Gene3D" id="3.40.50.11900">
    <property type="match status" value="1"/>
</dbReference>
<organism evidence="4 5">
    <name type="scientific">Clostridium drakei</name>
    <dbReference type="NCBI Taxonomy" id="332101"/>
    <lineage>
        <taxon>Bacteria</taxon>
        <taxon>Bacillati</taxon>
        <taxon>Bacillota</taxon>
        <taxon>Clostridia</taxon>
        <taxon>Eubacteriales</taxon>
        <taxon>Clostridiaceae</taxon>
        <taxon>Clostridium</taxon>
    </lineage>
</organism>
<dbReference type="OrthoDB" id="9810278at2"/>
<proteinExistence type="inferred from homology"/>
<sequence>MSIVKKYEELTKKEAETNPEKAYKMIKLGLFLEKQIVKLSSKEVPKAYTKLSLIAINSILRALKEPENSAWINIFTPVEILQCFDINPLSIECMACFMSGFECEDFVNEYAENIGIAETLCSYHKGFIGTVESGILPKPKFAFTTSTCCDGNVNTIRYLAKKHSLDSYILDIPYEYSLKSEKYVVTQLKEMIDMLEEKSGKKFDEDKLKEILKRENESKKFFKEYLKYQRTKYYPSSLTLHMYMLFAAHVGIGTKEIYDFYKLLAEDIKKYPESEGVKMFWVHLLPYYQETMKEYFNFNPKYQIQSYDINFDYMEELDIEHPLEALAKKLILNIYNGPYERKIKAIEKAVDTLQSEAVIHFCHWGCKQSSGGVMQLKQTMKEKSIPMLILDGDCMDRRNCHDGQLKTRLEAFLEILKNKEASR</sequence>
<accession>A0A2U8DUR2</accession>
<name>A0A2U8DUR2_9CLOT</name>
<dbReference type="Proteomes" id="UP000244910">
    <property type="component" value="Chromosome"/>
</dbReference>
<dbReference type="GO" id="GO:0051536">
    <property type="term" value="F:iron-sulfur cluster binding"/>
    <property type="evidence" value="ECO:0007669"/>
    <property type="project" value="UniProtKB-KW"/>
</dbReference>
<dbReference type="GO" id="GO:0016836">
    <property type="term" value="F:hydro-lyase activity"/>
    <property type="evidence" value="ECO:0007669"/>
    <property type="project" value="UniProtKB-ARBA"/>
</dbReference>
<keyword evidence="5" id="KW-1185">Reference proteome</keyword>
<evidence type="ECO:0000313" key="4">
    <source>
        <dbReference type="EMBL" id="AWI06004.1"/>
    </source>
</evidence>
<keyword evidence="3" id="KW-0411">Iron-sulfur</keyword>
<protein>
    <submittedName>
        <fullName evidence="4">2-hydroxyglutaryl-CoA dehydratase</fullName>
    </submittedName>
</protein>
<reference evidence="5" key="1">
    <citation type="submission" date="2017-04" db="EMBL/GenBank/DDBJ databases">
        <authorList>
            <person name="Song Y."/>
            <person name="Cho B.-K."/>
        </authorList>
    </citation>
    <scope>NUCLEOTIDE SEQUENCE [LARGE SCALE GENOMIC DNA]</scope>
    <source>
        <strain evidence="5">SL1</strain>
    </source>
</reference>
<keyword evidence="3" id="KW-0408">Iron</keyword>
<dbReference type="Pfam" id="PF06050">
    <property type="entry name" value="HGD-D"/>
    <property type="match status" value="1"/>
</dbReference>
<evidence type="ECO:0000313" key="5">
    <source>
        <dbReference type="Proteomes" id="UP000244910"/>
    </source>
</evidence>
<dbReference type="Gene3D" id="3.40.50.11890">
    <property type="match status" value="1"/>
</dbReference>